<gene>
    <name evidence="1" type="ORF">UFOVP209_44</name>
</gene>
<name>A0A6J7WRR8_9CAUD</name>
<accession>A0A6J7WRR8</accession>
<organism evidence="1">
    <name type="scientific">uncultured Caudovirales phage</name>
    <dbReference type="NCBI Taxonomy" id="2100421"/>
    <lineage>
        <taxon>Viruses</taxon>
        <taxon>Duplodnaviria</taxon>
        <taxon>Heunggongvirae</taxon>
        <taxon>Uroviricota</taxon>
        <taxon>Caudoviricetes</taxon>
        <taxon>Peduoviridae</taxon>
        <taxon>Maltschvirus</taxon>
        <taxon>Maltschvirus maltsch</taxon>
    </lineage>
</organism>
<reference evidence="1" key="1">
    <citation type="submission" date="2020-05" db="EMBL/GenBank/DDBJ databases">
        <authorList>
            <person name="Chiriac C."/>
            <person name="Salcher M."/>
            <person name="Ghai R."/>
            <person name="Kavagutti S V."/>
        </authorList>
    </citation>
    <scope>NUCLEOTIDE SEQUENCE</scope>
</reference>
<protein>
    <submittedName>
        <fullName evidence="1">Uncharacterized protein</fullName>
    </submittedName>
</protein>
<proteinExistence type="predicted"/>
<dbReference type="EMBL" id="LR798252">
    <property type="protein sequence ID" value="CAB5218043.1"/>
    <property type="molecule type" value="Genomic_DNA"/>
</dbReference>
<sequence length="122" mass="12994">MAVTHSTDAQKAAFGEALLAALMAAGLRPPDLVDVVSASTRDNASNLIKNWVSGKNEPPRPTVTAIEQFLNLEPGDLSRHLGWLPVGAAQVPTLEAAVLADSNLTGEQRRVLLQLLKSFRNA</sequence>
<evidence type="ECO:0000313" key="1">
    <source>
        <dbReference type="EMBL" id="CAB5218043.1"/>
    </source>
</evidence>